<name>A0A8J3NDR4_9ACTN</name>
<dbReference type="EMBL" id="BOMB01000044">
    <property type="protein sequence ID" value="GID15574.1"/>
    <property type="molecule type" value="Genomic_DNA"/>
</dbReference>
<dbReference type="AlphaFoldDB" id="A0A8J3NDR4"/>
<evidence type="ECO:0000313" key="3">
    <source>
        <dbReference type="Proteomes" id="UP000612808"/>
    </source>
</evidence>
<protein>
    <recommendedName>
        <fullName evidence="4">Alpha/beta hydrolase family protein</fullName>
    </recommendedName>
</protein>
<dbReference type="Proteomes" id="UP000612808">
    <property type="component" value="Unassembled WGS sequence"/>
</dbReference>
<proteinExistence type="predicted"/>
<dbReference type="RefSeq" id="WP_203663940.1">
    <property type="nucleotide sequence ID" value="NZ_BAAAZM010000023.1"/>
</dbReference>
<evidence type="ECO:0008006" key="4">
    <source>
        <dbReference type="Google" id="ProtNLM"/>
    </source>
</evidence>
<dbReference type="SUPFAM" id="SSF53474">
    <property type="entry name" value="alpha/beta-Hydrolases"/>
    <property type="match status" value="1"/>
</dbReference>
<keyword evidence="1" id="KW-0732">Signal</keyword>
<dbReference type="InterPro" id="IPR029058">
    <property type="entry name" value="AB_hydrolase_fold"/>
</dbReference>
<feature type="chain" id="PRO_5035279931" description="Alpha/beta hydrolase family protein" evidence="1">
    <location>
        <begin position="26"/>
        <end position="423"/>
    </location>
</feature>
<organism evidence="2 3">
    <name type="scientific">Actinocatenispora rupis</name>
    <dbReference type="NCBI Taxonomy" id="519421"/>
    <lineage>
        <taxon>Bacteria</taxon>
        <taxon>Bacillati</taxon>
        <taxon>Actinomycetota</taxon>
        <taxon>Actinomycetes</taxon>
        <taxon>Micromonosporales</taxon>
        <taxon>Micromonosporaceae</taxon>
        <taxon>Actinocatenispora</taxon>
    </lineage>
</organism>
<keyword evidence="3" id="KW-1185">Reference proteome</keyword>
<accession>A0A8J3NDR4</accession>
<comment type="caution">
    <text evidence="2">The sequence shown here is derived from an EMBL/GenBank/DDBJ whole genome shotgun (WGS) entry which is preliminary data.</text>
</comment>
<feature type="signal peptide" evidence="1">
    <location>
        <begin position="1"/>
        <end position="25"/>
    </location>
</feature>
<reference evidence="2" key="1">
    <citation type="submission" date="2021-01" db="EMBL/GenBank/DDBJ databases">
        <title>Whole genome shotgun sequence of Actinocatenispora rupis NBRC 107355.</title>
        <authorList>
            <person name="Komaki H."/>
            <person name="Tamura T."/>
        </authorList>
    </citation>
    <scope>NUCLEOTIDE SEQUENCE</scope>
    <source>
        <strain evidence="2">NBRC 107355</strain>
    </source>
</reference>
<evidence type="ECO:0000256" key="1">
    <source>
        <dbReference type="SAM" id="SignalP"/>
    </source>
</evidence>
<sequence length="423" mass="44820">MRRRTMLGLAAATVAAVGAPATVRAAPRPWREEYVSLGGGAHPVHVYRVGAPTARQVLVLVAGQFGAAGGYRILARGLARRLPGTQVWAVDRRQADLADLSVLRGGDLDRSTDRYLAGRYRSWTAGTAPFAADWGLATTLADVRRVVCAARADGRRVVLGGHSWGATTALLYAGWDFAGRPGHRDLTGLVLLDGGVHDAFAGEGDVYRVTPAQARDGLVAIAAGEVFDPSLTMGRTETYAVLALLAGRYARTAPSAPSTLAARLPAPLRPAGPVDNLGLVEHLYASHPLVPDLAIGPAYTSVAAAAEVLAGAGPTAFEWYWPQRLTLDLSAADPFSRTATTDVLGLRPWHGASIDVPLYCFQTGLTCGSVTAAARWVTAHSRIPTATYAGDEAMTHLDALWADPRRSPVVDTVVPFLRRLDER</sequence>
<gene>
    <name evidence="2" type="ORF">Aru02nite_64630</name>
</gene>
<dbReference type="Gene3D" id="3.40.50.1820">
    <property type="entry name" value="alpha/beta hydrolase"/>
    <property type="match status" value="1"/>
</dbReference>
<evidence type="ECO:0000313" key="2">
    <source>
        <dbReference type="EMBL" id="GID15574.1"/>
    </source>
</evidence>